<comment type="subunit">
    <text evidence="3">Homotrimer.</text>
</comment>
<gene>
    <name evidence="6" type="ORF">KOI35_04630</name>
</gene>
<protein>
    <submittedName>
        <fullName evidence="6">Bifunctional 4-hydroxy-2-oxoglutarate aldolase/2-dehydro-3-deoxy-phosphogluconate aldolase</fullName>
    </submittedName>
</protein>
<name>A0ABS5YH41_9ACTN</name>
<dbReference type="NCBIfam" id="TIGR01182">
    <property type="entry name" value="eda"/>
    <property type="match status" value="1"/>
</dbReference>
<evidence type="ECO:0000256" key="1">
    <source>
        <dbReference type="ARBA" id="ARBA00004761"/>
    </source>
</evidence>
<comment type="similarity">
    <text evidence="2">Belongs to the KHG/KDPG aldolase family.</text>
</comment>
<comment type="caution">
    <text evidence="6">The sequence shown here is derived from an EMBL/GenBank/DDBJ whole genome shotgun (WGS) entry which is preliminary data.</text>
</comment>
<reference evidence="6 7" key="1">
    <citation type="submission" date="2021-06" db="EMBL/GenBank/DDBJ databases">
        <title>Actinoplanes lichenicola sp. nov., and Actinoplanes ovalisporus sp. nov., isolated from lichen in Thailand.</title>
        <authorList>
            <person name="Saeng-In P."/>
            <person name="Kanchanasin P."/>
            <person name="Yuki M."/>
            <person name="Kudo T."/>
            <person name="Ohkuma M."/>
            <person name="Phongsopitanun W."/>
            <person name="Tanasupawat S."/>
        </authorList>
    </citation>
    <scope>NUCLEOTIDE SEQUENCE [LARGE SCALE GENOMIC DNA]</scope>
    <source>
        <strain evidence="6 7">NBRC 110975</strain>
    </source>
</reference>
<keyword evidence="5" id="KW-0119">Carbohydrate metabolism</keyword>
<evidence type="ECO:0000313" key="7">
    <source>
        <dbReference type="Proteomes" id="UP001519654"/>
    </source>
</evidence>
<dbReference type="PANTHER" id="PTHR30246">
    <property type="entry name" value="2-KETO-3-DEOXY-6-PHOSPHOGLUCONATE ALDOLASE"/>
    <property type="match status" value="1"/>
</dbReference>
<dbReference type="SUPFAM" id="SSF51569">
    <property type="entry name" value="Aldolase"/>
    <property type="match status" value="1"/>
</dbReference>
<evidence type="ECO:0000313" key="6">
    <source>
        <dbReference type="EMBL" id="MBU2662787.1"/>
    </source>
</evidence>
<evidence type="ECO:0000256" key="2">
    <source>
        <dbReference type="ARBA" id="ARBA00006906"/>
    </source>
</evidence>
<proteinExistence type="inferred from homology"/>
<dbReference type="PANTHER" id="PTHR30246:SF1">
    <property type="entry name" value="2-DEHYDRO-3-DEOXY-6-PHOSPHOGALACTONATE ALDOLASE-RELATED"/>
    <property type="match status" value="1"/>
</dbReference>
<accession>A0ABS5YH41</accession>
<comment type="pathway">
    <text evidence="1">Carbohydrate acid metabolism.</text>
</comment>
<dbReference type="PROSITE" id="PS00160">
    <property type="entry name" value="ALDOLASE_KDPG_KHG_2"/>
    <property type="match status" value="1"/>
</dbReference>
<dbReference type="InterPro" id="IPR013785">
    <property type="entry name" value="Aldolase_TIM"/>
</dbReference>
<dbReference type="Proteomes" id="UP001519654">
    <property type="component" value="Unassembled WGS sequence"/>
</dbReference>
<dbReference type="InterPro" id="IPR031338">
    <property type="entry name" value="KDPG/KHG_AS_2"/>
</dbReference>
<dbReference type="CDD" id="cd00452">
    <property type="entry name" value="KDPG_aldolase"/>
    <property type="match status" value="1"/>
</dbReference>
<keyword evidence="4" id="KW-0456">Lyase</keyword>
<dbReference type="EMBL" id="JAHKKG010000001">
    <property type="protein sequence ID" value="MBU2662787.1"/>
    <property type="molecule type" value="Genomic_DNA"/>
</dbReference>
<dbReference type="Gene3D" id="3.20.20.70">
    <property type="entry name" value="Aldolase class I"/>
    <property type="match status" value="1"/>
</dbReference>
<evidence type="ECO:0000256" key="3">
    <source>
        <dbReference type="ARBA" id="ARBA00011233"/>
    </source>
</evidence>
<evidence type="ECO:0000256" key="5">
    <source>
        <dbReference type="ARBA" id="ARBA00023277"/>
    </source>
</evidence>
<dbReference type="InterPro" id="IPR000887">
    <property type="entry name" value="Aldlse_KDPG_KHG"/>
</dbReference>
<dbReference type="Pfam" id="PF01081">
    <property type="entry name" value="Aldolase"/>
    <property type="match status" value="1"/>
</dbReference>
<organism evidence="6 7">
    <name type="scientific">Paractinoplanes bogorensis</name>
    <dbReference type="NCBI Taxonomy" id="1610840"/>
    <lineage>
        <taxon>Bacteria</taxon>
        <taxon>Bacillati</taxon>
        <taxon>Actinomycetota</taxon>
        <taxon>Actinomycetes</taxon>
        <taxon>Micromonosporales</taxon>
        <taxon>Micromonosporaceae</taxon>
        <taxon>Paractinoplanes</taxon>
    </lineage>
</organism>
<sequence>MDPAGSGRIGFVTEDSVTEAVIRSGIVAILRAPTADYFSAVAEVLAGNGITAIEVTFTSSGALDALAGLRRQLPDSVAVGAGTVLSSDDVKAAVDAGAEFLVSPVLDVDLVRSSPVPFYPGTSTPTEMYAAHQAGAPLVKLFPAAGLGPDWLRNVRAPLPQVRVMPTGGVKIEDIADYLFAGASAVGLGSPLVGDAVTGGSLTGLAARARHAVSAVAFARS</sequence>
<keyword evidence="7" id="KW-1185">Reference proteome</keyword>
<evidence type="ECO:0000256" key="4">
    <source>
        <dbReference type="ARBA" id="ARBA00023239"/>
    </source>
</evidence>